<dbReference type="InterPro" id="IPR045853">
    <property type="entry name" value="Pep_chain_release_fac_I_sf"/>
</dbReference>
<evidence type="ECO:0000313" key="6">
    <source>
        <dbReference type="Proteomes" id="UP000590740"/>
    </source>
</evidence>
<dbReference type="AlphaFoldDB" id="A0A7W7YB55"/>
<dbReference type="PANTHER" id="PTHR46203">
    <property type="entry name" value="PROBABLE PEPTIDE CHAIN RELEASE FACTOR C12ORF65"/>
    <property type="match status" value="1"/>
</dbReference>
<dbReference type="Pfam" id="PF00472">
    <property type="entry name" value="RF-1"/>
    <property type="match status" value="1"/>
</dbReference>
<dbReference type="InterPro" id="IPR000352">
    <property type="entry name" value="Pep_chain_release_fac_I"/>
</dbReference>
<feature type="domain" description="Prokaryotic-type class I peptide chain release factors" evidence="4">
    <location>
        <begin position="33"/>
        <end position="119"/>
    </location>
</feature>
<feature type="compositionally biased region" description="Basic residues" evidence="3">
    <location>
        <begin position="116"/>
        <end position="137"/>
    </location>
</feature>
<sequence>MHAPVAAPITRSDTHSMADLPDDPALRARMQRLRIREEDLEEDFIRGSGAGGQKINKTSSTVVLRHVPSGLEVRCQRERSQSQNRLIARQELCDRLEAAFKTAQMEIQNDREKVRRQTRARPRGLKRRFVAGKRHRAGIKEGRGKVSGEE</sequence>
<comment type="caution">
    <text evidence="5">The sequence shown here is derived from an EMBL/GenBank/DDBJ whole genome shotgun (WGS) entry which is preliminary data.</text>
</comment>
<evidence type="ECO:0000313" key="5">
    <source>
        <dbReference type="EMBL" id="MBB5032977.1"/>
    </source>
</evidence>
<protein>
    <submittedName>
        <fullName evidence="5">Protein subunit release factor B</fullName>
    </submittedName>
</protein>
<dbReference type="Proteomes" id="UP000590740">
    <property type="component" value="Unassembled WGS sequence"/>
</dbReference>
<evidence type="ECO:0000256" key="1">
    <source>
        <dbReference type="ARBA" id="ARBA00010835"/>
    </source>
</evidence>
<accession>A0A7W7YB55</accession>
<evidence type="ECO:0000256" key="3">
    <source>
        <dbReference type="SAM" id="MobiDB-lite"/>
    </source>
</evidence>
<organism evidence="5 6">
    <name type="scientific">Prosthecobacter vanneervenii</name>
    <dbReference type="NCBI Taxonomy" id="48466"/>
    <lineage>
        <taxon>Bacteria</taxon>
        <taxon>Pseudomonadati</taxon>
        <taxon>Verrucomicrobiota</taxon>
        <taxon>Verrucomicrobiia</taxon>
        <taxon>Verrucomicrobiales</taxon>
        <taxon>Verrucomicrobiaceae</taxon>
        <taxon>Prosthecobacter</taxon>
    </lineage>
</organism>
<keyword evidence="6" id="KW-1185">Reference proteome</keyword>
<feature type="region of interest" description="Disordered" evidence="3">
    <location>
        <begin position="1"/>
        <end position="25"/>
    </location>
</feature>
<evidence type="ECO:0000256" key="2">
    <source>
        <dbReference type="ARBA" id="ARBA00022946"/>
    </source>
</evidence>
<comment type="similarity">
    <text evidence="1">Belongs to the prokaryotic/mitochondrial release factor family.</text>
</comment>
<proteinExistence type="inferred from homology"/>
<keyword evidence="2" id="KW-0809">Transit peptide</keyword>
<dbReference type="InterPro" id="IPR052405">
    <property type="entry name" value="Mito_Transl_Release_Factor"/>
</dbReference>
<dbReference type="Gene3D" id="3.30.160.20">
    <property type="match status" value="1"/>
</dbReference>
<reference evidence="5 6" key="1">
    <citation type="submission" date="2020-08" db="EMBL/GenBank/DDBJ databases">
        <title>Genomic Encyclopedia of Type Strains, Phase IV (KMG-IV): sequencing the most valuable type-strain genomes for metagenomic binning, comparative biology and taxonomic classification.</title>
        <authorList>
            <person name="Goeker M."/>
        </authorList>
    </citation>
    <scope>NUCLEOTIDE SEQUENCE [LARGE SCALE GENOMIC DNA]</scope>
    <source>
        <strain evidence="5 6">DSM 12252</strain>
    </source>
</reference>
<dbReference type="PANTHER" id="PTHR46203:SF1">
    <property type="entry name" value="MITOCHONDRIAL TRANSLATION RELEASE FACTOR IN RESCUE"/>
    <property type="match status" value="1"/>
</dbReference>
<dbReference type="GO" id="GO:0003747">
    <property type="term" value="F:translation release factor activity"/>
    <property type="evidence" value="ECO:0007669"/>
    <property type="project" value="InterPro"/>
</dbReference>
<dbReference type="EMBL" id="JACHIG010000005">
    <property type="protein sequence ID" value="MBB5032977.1"/>
    <property type="molecule type" value="Genomic_DNA"/>
</dbReference>
<evidence type="ECO:0000259" key="4">
    <source>
        <dbReference type="Pfam" id="PF00472"/>
    </source>
</evidence>
<gene>
    <name evidence="5" type="ORF">HNQ65_002560</name>
</gene>
<name>A0A7W7YB55_9BACT</name>
<feature type="region of interest" description="Disordered" evidence="3">
    <location>
        <begin position="107"/>
        <end position="150"/>
    </location>
</feature>
<dbReference type="SUPFAM" id="SSF75620">
    <property type="entry name" value="Release factor"/>
    <property type="match status" value="1"/>
</dbReference>
<feature type="compositionally biased region" description="Basic and acidic residues" evidence="3">
    <location>
        <begin position="138"/>
        <end position="150"/>
    </location>
</feature>